<keyword evidence="2" id="KW-0479">Metal-binding</keyword>
<keyword evidence="5" id="KW-0862">Zinc</keyword>
<dbReference type="PANTHER" id="PTHR16515:SF66">
    <property type="entry name" value="C2H2-TYPE DOMAIN-CONTAINING PROTEIN"/>
    <property type="match status" value="1"/>
</dbReference>
<evidence type="ECO:0000256" key="6">
    <source>
        <dbReference type="ARBA" id="ARBA00023242"/>
    </source>
</evidence>
<evidence type="ECO:0000256" key="2">
    <source>
        <dbReference type="ARBA" id="ARBA00022723"/>
    </source>
</evidence>
<dbReference type="EMBL" id="OX597842">
    <property type="protein sequence ID" value="CAI9743423.1"/>
    <property type="molecule type" value="Genomic_DNA"/>
</dbReference>
<sequence length="85" mass="9878">MFPRNEGSKLNDSLWNCIFDDHKHIHNGEKPYHFDICGKSFSVNSTLITHKRICTGEKPYHRDICEKSFSQIAASVFTNVFIDFL</sequence>
<dbReference type="PANTHER" id="PTHR16515">
    <property type="entry name" value="PR DOMAIN ZINC FINGER PROTEIN"/>
    <property type="match status" value="1"/>
</dbReference>
<keyword evidence="6" id="KW-0539">Nucleus</keyword>
<evidence type="ECO:0000256" key="4">
    <source>
        <dbReference type="ARBA" id="ARBA00022771"/>
    </source>
</evidence>
<evidence type="ECO:0000256" key="1">
    <source>
        <dbReference type="ARBA" id="ARBA00004123"/>
    </source>
</evidence>
<dbReference type="InterPro" id="IPR036236">
    <property type="entry name" value="Znf_C2H2_sf"/>
</dbReference>
<accession>A0AA36FRC8</accession>
<dbReference type="Proteomes" id="UP001162480">
    <property type="component" value="Chromosome 29"/>
</dbReference>
<dbReference type="InterPro" id="IPR050331">
    <property type="entry name" value="Zinc_finger"/>
</dbReference>
<proteinExistence type="predicted"/>
<dbReference type="PROSITE" id="PS50157">
    <property type="entry name" value="ZINC_FINGER_C2H2_2"/>
    <property type="match status" value="1"/>
</dbReference>
<keyword evidence="3" id="KW-0677">Repeat</keyword>
<dbReference type="SUPFAM" id="SSF57667">
    <property type="entry name" value="beta-beta-alpha zinc fingers"/>
    <property type="match status" value="1"/>
</dbReference>
<dbReference type="GO" id="GO:0008270">
    <property type="term" value="F:zinc ion binding"/>
    <property type="evidence" value="ECO:0007669"/>
    <property type="project" value="UniProtKB-KW"/>
</dbReference>
<evidence type="ECO:0000256" key="7">
    <source>
        <dbReference type="PROSITE-ProRule" id="PRU00042"/>
    </source>
</evidence>
<evidence type="ECO:0000256" key="3">
    <source>
        <dbReference type="ARBA" id="ARBA00022737"/>
    </source>
</evidence>
<feature type="domain" description="C2H2-type" evidence="8">
    <location>
        <begin position="32"/>
        <end position="59"/>
    </location>
</feature>
<evidence type="ECO:0000259" key="8">
    <source>
        <dbReference type="PROSITE" id="PS50157"/>
    </source>
</evidence>
<keyword evidence="4 7" id="KW-0863">Zinc-finger</keyword>
<comment type="subcellular location">
    <subcellularLocation>
        <location evidence="1">Nucleus</location>
    </subcellularLocation>
</comment>
<dbReference type="InterPro" id="IPR013087">
    <property type="entry name" value="Znf_C2H2_type"/>
</dbReference>
<name>A0AA36FRC8_OCTVU</name>
<dbReference type="GO" id="GO:0005634">
    <property type="term" value="C:nucleus"/>
    <property type="evidence" value="ECO:0007669"/>
    <property type="project" value="UniProtKB-SubCell"/>
</dbReference>
<dbReference type="GO" id="GO:0010468">
    <property type="term" value="P:regulation of gene expression"/>
    <property type="evidence" value="ECO:0007669"/>
    <property type="project" value="TreeGrafter"/>
</dbReference>
<gene>
    <name evidence="9" type="ORF">OCTVUL_1B005888</name>
</gene>
<dbReference type="FunFam" id="3.30.160.60:FF:001498">
    <property type="entry name" value="Zinc finger protein 404"/>
    <property type="match status" value="1"/>
</dbReference>
<evidence type="ECO:0000256" key="5">
    <source>
        <dbReference type="ARBA" id="ARBA00022833"/>
    </source>
</evidence>
<reference evidence="9" key="1">
    <citation type="submission" date="2023-08" db="EMBL/GenBank/DDBJ databases">
        <authorList>
            <person name="Alioto T."/>
            <person name="Alioto T."/>
            <person name="Gomez Garrido J."/>
        </authorList>
    </citation>
    <scope>NUCLEOTIDE SEQUENCE</scope>
</reference>
<keyword evidence="10" id="KW-1185">Reference proteome</keyword>
<dbReference type="AlphaFoldDB" id="A0AA36FRC8"/>
<evidence type="ECO:0000313" key="9">
    <source>
        <dbReference type="EMBL" id="CAI9743423.1"/>
    </source>
</evidence>
<protein>
    <submittedName>
        <fullName evidence="9">Finger 431-like</fullName>
    </submittedName>
</protein>
<organism evidence="9 10">
    <name type="scientific">Octopus vulgaris</name>
    <name type="common">Common octopus</name>
    <dbReference type="NCBI Taxonomy" id="6645"/>
    <lineage>
        <taxon>Eukaryota</taxon>
        <taxon>Metazoa</taxon>
        <taxon>Spiralia</taxon>
        <taxon>Lophotrochozoa</taxon>
        <taxon>Mollusca</taxon>
        <taxon>Cephalopoda</taxon>
        <taxon>Coleoidea</taxon>
        <taxon>Octopodiformes</taxon>
        <taxon>Octopoda</taxon>
        <taxon>Incirrata</taxon>
        <taxon>Octopodidae</taxon>
        <taxon>Octopus</taxon>
    </lineage>
</organism>
<evidence type="ECO:0000313" key="10">
    <source>
        <dbReference type="Proteomes" id="UP001162480"/>
    </source>
</evidence>
<dbReference type="Gene3D" id="3.30.160.60">
    <property type="entry name" value="Classic Zinc Finger"/>
    <property type="match status" value="2"/>
</dbReference>